<accession>A0A1Y1SA59</accession>
<keyword evidence="3" id="KW-0862">Zinc</keyword>
<name>A0A1Y1SA59_9GAMM</name>
<keyword evidence="7" id="KW-1185">Reference proteome</keyword>
<evidence type="ECO:0000313" key="7">
    <source>
        <dbReference type="Proteomes" id="UP000192342"/>
    </source>
</evidence>
<evidence type="ECO:0000256" key="1">
    <source>
        <dbReference type="ARBA" id="ARBA00005495"/>
    </source>
</evidence>
<dbReference type="EMBL" id="AQQV01000005">
    <property type="protein sequence ID" value="ORE85228.1"/>
    <property type="molecule type" value="Genomic_DNA"/>
</dbReference>
<keyword evidence="2" id="KW-0479">Metal-binding</keyword>
<dbReference type="SUPFAM" id="SSF51316">
    <property type="entry name" value="Mss4-like"/>
    <property type="match status" value="1"/>
</dbReference>
<protein>
    <recommendedName>
        <fullName evidence="5">CENP-V/GFA domain-containing protein</fullName>
    </recommendedName>
</protein>
<dbReference type="Pfam" id="PF04828">
    <property type="entry name" value="GFA"/>
    <property type="match status" value="1"/>
</dbReference>
<dbReference type="PANTHER" id="PTHR33337">
    <property type="entry name" value="GFA DOMAIN-CONTAINING PROTEIN"/>
    <property type="match status" value="1"/>
</dbReference>
<dbReference type="Proteomes" id="UP000192342">
    <property type="component" value="Unassembled WGS sequence"/>
</dbReference>
<dbReference type="InterPro" id="IPR006913">
    <property type="entry name" value="CENP-V/GFA"/>
</dbReference>
<dbReference type="STRING" id="1317117.ATO7_15632"/>
<organism evidence="6 7">
    <name type="scientific">Oceanococcus atlanticus</name>
    <dbReference type="NCBI Taxonomy" id="1317117"/>
    <lineage>
        <taxon>Bacteria</taxon>
        <taxon>Pseudomonadati</taxon>
        <taxon>Pseudomonadota</taxon>
        <taxon>Gammaproteobacteria</taxon>
        <taxon>Chromatiales</taxon>
        <taxon>Oceanococcaceae</taxon>
        <taxon>Oceanococcus</taxon>
    </lineage>
</organism>
<comment type="caution">
    <text evidence="6">The sequence shown here is derived from an EMBL/GenBank/DDBJ whole genome shotgun (WGS) entry which is preliminary data.</text>
</comment>
<dbReference type="PANTHER" id="PTHR33337:SF40">
    <property type="entry name" value="CENP-V_GFA DOMAIN-CONTAINING PROTEIN-RELATED"/>
    <property type="match status" value="1"/>
</dbReference>
<dbReference type="AlphaFoldDB" id="A0A1Y1SA59"/>
<proteinExistence type="inferred from homology"/>
<evidence type="ECO:0000256" key="3">
    <source>
        <dbReference type="ARBA" id="ARBA00022833"/>
    </source>
</evidence>
<dbReference type="InterPro" id="IPR011057">
    <property type="entry name" value="Mss4-like_sf"/>
</dbReference>
<evidence type="ECO:0000256" key="4">
    <source>
        <dbReference type="ARBA" id="ARBA00023239"/>
    </source>
</evidence>
<dbReference type="GO" id="GO:0046872">
    <property type="term" value="F:metal ion binding"/>
    <property type="evidence" value="ECO:0007669"/>
    <property type="project" value="UniProtKB-KW"/>
</dbReference>
<comment type="similarity">
    <text evidence="1">Belongs to the Gfa family.</text>
</comment>
<reference evidence="6 7" key="1">
    <citation type="submission" date="2013-04" db="EMBL/GenBank/DDBJ databases">
        <title>Oceanococcus atlanticus 22II-S10r2 Genome Sequencing.</title>
        <authorList>
            <person name="Lai Q."/>
            <person name="Li G."/>
            <person name="Shao Z."/>
        </authorList>
    </citation>
    <scope>NUCLEOTIDE SEQUENCE [LARGE SCALE GENOMIC DNA]</scope>
    <source>
        <strain evidence="6 7">22II-S10r2</strain>
    </source>
</reference>
<evidence type="ECO:0000313" key="6">
    <source>
        <dbReference type="EMBL" id="ORE85228.1"/>
    </source>
</evidence>
<keyword evidence="4" id="KW-0456">Lyase</keyword>
<sequence>MTTTCQCPCGQQQIAVFGQPVMRFICHCEICQKVYAKPFADIVAVRASQVAKPLSPGIRFAKHRPPPAVKRGVCPACNNPVVALLPLLPGFGLAFVPAANFSPQHVLPDPSLHAFYHRRLADVADTLPKFSGYWASQWGIVSHFAGAWLPRAAAKQ</sequence>
<dbReference type="OrthoDB" id="9786619at2"/>
<dbReference type="RefSeq" id="WP_083563373.1">
    <property type="nucleotide sequence ID" value="NZ_AQQV01000005.1"/>
</dbReference>
<evidence type="ECO:0000259" key="5">
    <source>
        <dbReference type="Pfam" id="PF04828"/>
    </source>
</evidence>
<gene>
    <name evidence="6" type="ORF">ATO7_15632</name>
</gene>
<dbReference type="Gene3D" id="3.90.1590.10">
    <property type="entry name" value="glutathione-dependent formaldehyde- activating enzyme (gfa)"/>
    <property type="match status" value="1"/>
</dbReference>
<evidence type="ECO:0000256" key="2">
    <source>
        <dbReference type="ARBA" id="ARBA00022723"/>
    </source>
</evidence>
<dbReference type="GO" id="GO:0016846">
    <property type="term" value="F:carbon-sulfur lyase activity"/>
    <property type="evidence" value="ECO:0007669"/>
    <property type="project" value="InterPro"/>
</dbReference>
<feature type="domain" description="CENP-V/GFA" evidence="5">
    <location>
        <begin position="3"/>
        <end position="103"/>
    </location>
</feature>